<dbReference type="Proteomes" id="UP000190989">
    <property type="component" value="Unassembled WGS sequence"/>
</dbReference>
<feature type="region of interest" description="Disordered" evidence="2">
    <location>
        <begin position="235"/>
        <end position="257"/>
    </location>
</feature>
<protein>
    <submittedName>
        <fullName evidence="4">Putative zinc-finger</fullName>
    </submittedName>
</protein>
<evidence type="ECO:0000313" key="4">
    <source>
        <dbReference type="EMBL" id="SLJ96814.1"/>
    </source>
</evidence>
<gene>
    <name evidence="4" type="ORF">SAMN06295987_102735</name>
</gene>
<dbReference type="AlphaFoldDB" id="A0A1U6HLZ7"/>
<reference evidence="5" key="1">
    <citation type="submission" date="2017-02" db="EMBL/GenBank/DDBJ databases">
        <authorList>
            <person name="Varghese N."/>
            <person name="Submissions S."/>
        </authorList>
    </citation>
    <scope>NUCLEOTIDE SEQUENCE [LARGE SCALE GENOMIC DNA]</scope>
    <source>
        <strain evidence="5">SM117</strain>
    </source>
</reference>
<dbReference type="Pfam" id="PF13490">
    <property type="entry name" value="zf-HC2"/>
    <property type="match status" value="1"/>
</dbReference>
<keyword evidence="4" id="KW-0479">Metal-binding</keyword>
<dbReference type="EMBL" id="FVZE01000002">
    <property type="protein sequence ID" value="SLJ96814.1"/>
    <property type="molecule type" value="Genomic_DNA"/>
</dbReference>
<dbReference type="RefSeq" id="WP_079730247.1">
    <property type="nucleotide sequence ID" value="NZ_FVZE01000002.1"/>
</dbReference>
<keyword evidence="1" id="KW-0175">Coiled coil</keyword>
<evidence type="ECO:0000259" key="3">
    <source>
        <dbReference type="Pfam" id="PF13490"/>
    </source>
</evidence>
<evidence type="ECO:0000256" key="2">
    <source>
        <dbReference type="SAM" id="MobiDB-lite"/>
    </source>
</evidence>
<dbReference type="InterPro" id="IPR041916">
    <property type="entry name" value="Anti_sigma_zinc_sf"/>
</dbReference>
<keyword evidence="4" id="KW-0863">Zinc-finger</keyword>
<proteinExistence type="predicted"/>
<feature type="coiled-coil region" evidence="1">
    <location>
        <begin position="69"/>
        <end position="108"/>
    </location>
</feature>
<accession>A0A1U6HLZ7</accession>
<evidence type="ECO:0000256" key="1">
    <source>
        <dbReference type="SAM" id="Coils"/>
    </source>
</evidence>
<dbReference type="InterPro" id="IPR027383">
    <property type="entry name" value="Znf_put"/>
</dbReference>
<dbReference type="GO" id="GO:0008270">
    <property type="term" value="F:zinc ion binding"/>
    <property type="evidence" value="ECO:0007669"/>
    <property type="project" value="UniProtKB-KW"/>
</dbReference>
<dbReference type="Gene3D" id="1.10.10.1320">
    <property type="entry name" value="Anti-sigma factor, zinc-finger domain"/>
    <property type="match status" value="1"/>
</dbReference>
<sequence length="257" mass="27348">MKVTDEELMAYADGELSPVDAARIEAAVASDPDLALRLDAERKLRAALRGHLDPVAEEPVPDAWKAMIAAAAEEDKQAEERKVVSLAAARAEKAKKAAQDARETARARPFMQRWGTGVAIAASLALGVFMGTQLTLKGSVSDRDGTLVASGTLARGLDRQLAAASEEESLQILTSFQRRDGDYCRVFASGGTSGIACKDDRGWVLERTINGGTRQGTQYRQAGSANSELMAAAQEMAKGAPLDAEQEKAAKANGWKD</sequence>
<dbReference type="STRING" id="428990.SAMN06295987_102735"/>
<keyword evidence="4" id="KW-0862">Zinc</keyword>
<evidence type="ECO:0000313" key="5">
    <source>
        <dbReference type="Proteomes" id="UP000190989"/>
    </source>
</evidence>
<organism evidence="4 5">
    <name type="scientific">Novosphingobium mathurense</name>
    <dbReference type="NCBI Taxonomy" id="428990"/>
    <lineage>
        <taxon>Bacteria</taxon>
        <taxon>Pseudomonadati</taxon>
        <taxon>Pseudomonadota</taxon>
        <taxon>Alphaproteobacteria</taxon>
        <taxon>Sphingomonadales</taxon>
        <taxon>Sphingomonadaceae</taxon>
        <taxon>Novosphingobium</taxon>
    </lineage>
</organism>
<keyword evidence="5" id="KW-1185">Reference proteome</keyword>
<feature type="compositionally biased region" description="Basic and acidic residues" evidence="2">
    <location>
        <begin position="245"/>
        <end position="257"/>
    </location>
</feature>
<name>A0A1U6HLZ7_9SPHN</name>
<feature type="domain" description="Putative zinc-finger" evidence="3">
    <location>
        <begin position="5"/>
        <end position="29"/>
    </location>
</feature>